<reference evidence="6" key="1">
    <citation type="submission" date="2025-08" db="UniProtKB">
        <authorList>
            <consortium name="RefSeq"/>
        </authorList>
    </citation>
    <scope>IDENTIFICATION</scope>
</reference>
<dbReference type="AlphaFoldDB" id="A0A6P8QP77"/>
<feature type="domain" description="SH2" evidence="4">
    <location>
        <begin position="401"/>
        <end position="493"/>
    </location>
</feature>
<dbReference type="Pfam" id="PF00017">
    <property type="entry name" value="SH2"/>
    <property type="match status" value="1"/>
</dbReference>
<dbReference type="InParanoid" id="A0A6P8QP77"/>
<gene>
    <name evidence="6" type="primary">SH2D4B</name>
</gene>
<organism evidence="5 6">
    <name type="scientific">Geotrypetes seraphini</name>
    <name type="common">Gaboon caecilian</name>
    <name type="synonym">Caecilia seraphini</name>
    <dbReference type="NCBI Taxonomy" id="260995"/>
    <lineage>
        <taxon>Eukaryota</taxon>
        <taxon>Metazoa</taxon>
        <taxon>Chordata</taxon>
        <taxon>Craniata</taxon>
        <taxon>Vertebrata</taxon>
        <taxon>Euteleostomi</taxon>
        <taxon>Amphibia</taxon>
        <taxon>Gymnophiona</taxon>
        <taxon>Geotrypetes</taxon>
    </lineage>
</organism>
<dbReference type="CTD" id="387694"/>
<dbReference type="Proteomes" id="UP000515159">
    <property type="component" value="Chromosome 4"/>
</dbReference>
<dbReference type="GeneID" id="117359740"/>
<dbReference type="InterPro" id="IPR000980">
    <property type="entry name" value="SH2"/>
</dbReference>
<dbReference type="PANTHER" id="PTHR14388">
    <property type="entry name" value="T CELL-SPECIFIC ADAPTER PROTEIN TSAD"/>
    <property type="match status" value="1"/>
</dbReference>
<evidence type="ECO:0000313" key="5">
    <source>
        <dbReference type="Proteomes" id="UP000515159"/>
    </source>
</evidence>
<dbReference type="GO" id="GO:0005737">
    <property type="term" value="C:cytoplasm"/>
    <property type="evidence" value="ECO:0007669"/>
    <property type="project" value="TreeGrafter"/>
</dbReference>
<dbReference type="SMART" id="SM00252">
    <property type="entry name" value="SH2"/>
    <property type="match status" value="1"/>
</dbReference>
<evidence type="ECO:0000256" key="2">
    <source>
        <dbReference type="PROSITE-ProRule" id="PRU00191"/>
    </source>
</evidence>
<dbReference type="OrthoDB" id="10003345at2759"/>
<dbReference type="SUPFAM" id="SSF55550">
    <property type="entry name" value="SH2 domain"/>
    <property type="match status" value="1"/>
</dbReference>
<dbReference type="FunFam" id="3.30.505.10:FF:000034">
    <property type="entry name" value="SH2 domain-containing protein 4A"/>
    <property type="match status" value="1"/>
</dbReference>
<protein>
    <submittedName>
        <fullName evidence="6">SH2 domain-containing protein 4B</fullName>
    </submittedName>
</protein>
<proteinExistence type="predicted"/>
<feature type="region of interest" description="Disordered" evidence="3">
    <location>
        <begin position="269"/>
        <end position="307"/>
    </location>
</feature>
<evidence type="ECO:0000256" key="3">
    <source>
        <dbReference type="SAM" id="MobiDB-lite"/>
    </source>
</evidence>
<evidence type="ECO:0000259" key="4">
    <source>
        <dbReference type="PROSITE" id="PS50001"/>
    </source>
</evidence>
<dbReference type="Gene3D" id="3.30.505.10">
    <property type="entry name" value="SH2 domain"/>
    <property type="match status" value="1"/>
</dbReference>
<accession>A0A6P8QP77</accession>
<sequence length="507" mass="59212">MENGRAVVGEDAGTEEQRVNGAFSGTSLPPPPLNTNLQVKTLEEKLQNQSNRTDNLEKSVSEIKASMNLHLKEKSLLIKRQFSVYSIGLRMRNFTVPKFQYFLMYLKLTQARRKKFLAYRQLTLNMGATFQLRFPYPGKQIQWLHGNDGKVWVWVMGEALGDKTYEQIVEELMAKKAREQAQKEAEELWKLKEAEIEKKFRDAMAKEKARIVAEKWKVEIEDRKAAKLVEEKFQEELKRKEEEERQRGEEQIRHQEELRAKELYLSLKQAQQQSQRNETEEQEWQEQLLRSKAEDEKRRRTARRARAEYHRHSLRAIQKGKVAGLSNLFQGVGLDNGREIKLDNNNQSPLMSFTIPVSLPVKTWERPSRPFSKDVIIHWFKEEQIPRRAGFERNTETIAPWFHGIISRQAAETLLMNKSEGAFLVRVSEKIWGYTLSYRQQYGFKHFLVDASSDFYSFLGVDLNRHVTLADLIDFHKEEVITSSGGELLIEPCGQQSTPPDYSLLFE</sequence>
<dbReference type="KEGG" id="gsh:117359740"/>
<name>A0A6P8QP77_GEOSA</name>
<feature type="compositionally biased region" description="Basic and acidic residues" evidence="3">
    <location>
        <begin position="289"/>
        <end position="298"/>
    </location>
</feature>
<dbReference type="InterPro" id="IPR035839">
    <property type="entry name" value="SH2D4B_SH2"/>
</dbReference>
<feature type="region of interest" description="Disordered" evidence="3">
    <location>
        <begin position="1"/>
        <end position="30"/>
    </location>
</feature>
<evidence type="ECO:0000313" key="6">
    <source>
        <dbReference type="RefSeq" id="XP_033798849.1"/>
    </source>
</evidence>
<keyword evidence="5" id="KW-1185">Reference proteome</keyword>
<dbReference type="PANTHER" id="PTHR14388:SF7">
    <property type="entry name" value="SH2 DOMAIN-CONTAINING PROTEIN 4B"/>
    <property type="match status" value="1"/>
</dbReference>
<evidence type="ECO:0000256" key="1">
    <source>
        <dbReference type="ARBA" id="ARBA00022999"/>
    </source>
</evidence>
<dbReference type="PROSITE" id="PS50001">
    <property type="entry name" value="SH2"/>
    <property type="match status" value="1"/>
</dbReference>
<dbReference type="InterPro" id="IPR036860">
    <property type="entry name" value="SH2_dom_sf"/>
</dbReference>
<dbReference type="FunCoup" id="A0A6P8QP77">
    <property type="interactions" value="736"/>
</dbReference>
<keyword evidence="1 2" id="KW-0727">SH2 domain</keyword>
<dbReference type="CDD" id="cd10351">
    <property type="entry name" value="SH2_SH2D4B"/>
    <property type="match status" value="1"/>
</dbReference>
<dbReference type="RefSeq" id="XP_033798849.1">
    <property type="nucleotide sequence ID" value="XM_033942958.1"/>
</dbReference>